<dbReference type="GO" id="GO:0004803">
    <property type="term" value="F:transposase activity"/>
    <property type="evidence" value="ECO:0007669"/>
    <property type="project" value="InterPro"/>
</dbReference>
<feature type="domain" description="Transposase IS200-like" evidence="2">
    <location>
        <begin position="12"/>
        <end position="123"/>
    </location>
</feature>
<keyword evidence="1" id="KW-1133">Transmembrane helix</keyword>
<dbReference type="GO" id="GO:0006313">
    <property type="term" value="P:DNA transposition"/>
    <property type="evidence" value="ECO:0007669"/>
    <property type="project" value="InterPro"/>
</dbReference>
<keyword evidence="1" id="KW-0472">Membrane</keyword>
<dbReference type="InterPro" id="IPR036515">
    <property type="entry name" value="Transposase_17_sf"/>
</dbReference>
<evidence type="ECO:0000259" key="2">
    <source>
        <dbReference type="SMART" id="SM01321"/>
    </source>
</evidence>
<evidence type="ECO:0000256" key="1">
    <source>
        <dbReference type="SAM" id="Phobius"/>
    </source>
</evidence>
<gene>
    <name evidence="3" type="primary">tnpA</name>
    <name evidence="3" type="ORF">OKW85_02675</name>
</gene>
<evidence type="ECO:0000313" key="3">
    <source>
        <dbReference type="EMBL" id="UZG51521.1"/>
    </source>
</evidence>
<proteinExistence type="predicted"/>
<dbReference type="NCBIfam" id="NF033573">
    <property type="entry name" value="transpos_IS200"/>
    <property type="match status" value="1"/>
</dbReference>
<dbReference type="Proteomes" id="UP001164244">
    <property type="component" value="Chromosome"/>
</dbReference>
<protein>
    <submittedName>
        <fullName evidence="3">IS200/IS605 family transposase</fullName>
    </submittedName>
</protein>
<dbReference type="Pfam" id="PF01797">
    <property type="entry name" value="Y1_Tnp"/>
    <property type="match status" value="1"/>
</dbReference>
<sequence>MFGLSNFIITEFLLIFYLLVTNVLYSYRNSLREILRRLCEYKGVKIIEGELMADHVHMLVLIPPKISVSSFMGYLKGKSALMMFDKHANLKYKFGNRHFWSEGYYVSTVGLNEATVKKYIREQELHDQMKDKLSVKEYEDPFKGSK</sequence>
<name>A0AA46X5Z1_9FIRM</name>
<evidence type="ECO:0000313" key="4">
    <source>
        <dbReference type="Proteomes" id="UP001164244"/>
    </source>
</evidence>
<keyword evidence="1" id="KW-0812">Transmembrane</keyword>
<dbReference type="SMART" id="SM01321">
    <property type="entry name" value="Y1_Tnp"/>
    <property type="match status" value="1"/>
</dbReference>
<dbReference type="SUPFAM" id="SSF143422">
    <property type="entry name" value="Transposase IS200-like"/>
    <property type="match status" value="1"/>
</dbReference>
<dbReference type="PANTHER" id="PTHR33360:SF2">
    <property type="entry name" value="TRANSPOSASE FOR INSERTION SEQUENCE ELEMENT IS200"/>
    <property type="match status" value="1"/>
</dbReference>
<reference evidence="3" key="1">
    <citation type="submission" date="2022-11" db="EMBL/GenBank/DDBJ databases">
        <title>Complete genome sequence of Veillonella rogosae KCOM 3468 isolated from human Subgingival dental plaque of Chronic peridontitis Lesion.</title>
        <authorList>
            <person name="Park S.-N."/>
            <person name="Lim Y.K."/>
            <person name="Kook J.-K."/>
        </authorList>
    </citation>
    <scope>NUCLEOTIDE SEQUENCE</scope>
    <source>
        <strain evidence="3">KCOM 3468</strain>
    </source>
</reference>
<dbReference type="InterPro" id="IPR002686">
    <property type="entry name" value="Transposase_17"/>
</dbReference>
<organism evidence="3 4">
    <name type="scientific">Veillonella rogosae</name>
    <dbReference type="NCBI Taxonomy" id="423477"/>
    <lineage>
        <taxon>Bacteria</taxon>
        <taxon>Bacillati</taxon>
        <taxon>Bacillota</taxon>
        <taxon>Negativicutes</taxon>
        <taxon>Veillonellales</taxon>
        <taxon>Veillonellaceae</taxon>
        <taxon>Veillonella</taxon>
    </lineage>
</organism>
<dbReference type="AlphaFoldDB" id="A0AA46X5Z1"/>
<dbReference type="GO" id="GO:0003677">
    <property type="term" value="F:DNA binding"/>
    <property type="evidence" value="ECO:0007669"/>
    <property type="project" value="InterPro"/>
</dbReference>
<accession>A0AA46X5Z1</accession>
<dbReference type="Gene3D" id="3.30.70.1290">
    <property type="entry name" value="Transposase IS200-like"/>
    <property type="match status" value="1"/>
</dbReference>
<dbReference type="PANTHER" id="PTHR33360">
    <property type="entry name" value="TRANSPOSASE FOR INSERTION SEQUENCE ELEMENT IS200"/>
    <property type="match status" value="1"/>
</dbReference>
<dbReference type="EMBL" id="CP110418">
    <property type="protein sequence ID" value="UZG51521.1"/>
    <property type="molecule type" value="Genomic_DNA"/>
</dbReference>
<dbReference type="KEGG" id="vrg:OKW85_02675"/>
<feature type="transmembrane region" description="Helical" evidence="1">
    <location>
        <begin position="6"/>
        <end position="27"/>
    </location>
</feature>